<keyword evidence="7 13" id="KW-0479">Metal-binding</keyword>
<dbReference type="EMBL" id="AWSO01001371">
    <property type="protein sequence ID" value="ESK84103.1"/>
    <property type="molecule type" value="Genomic_DNA"/>
</dbReference>
<comment type="subcellular location">
    <subcellularLocation>
        <location evidence="2">Membrane</location>
    </subcellularLocation>
</comment>
<name>V2WBB3_MONRO</name>
<dbReference type="InterPro" id="IPR050121">
    <property type="entry name" value="Cytochrome_P450_monoxygenase"/>
</dbReference>
<dbReference type="PRINTS" id="PR00385">
    <property type="entry name" value="P450"/>
</dbReference>
<comment type="similarity">
    <text evidence="4">Belongs to the cytochrome P450 family.</text>
</comment>
<evidence type="ECO:0000256" key="12">
    <source>
        <dbReference type="ARBA" id="ARBA00023136"/>
    </source>
</evidence>
<comment type="pathway">
    <text evidence="3">Secondary metabolite biosynthesis; terpenoid biosynthesis.</text>
</comment>
<dbReference type="PANTHER" id="PTHR24305">
    <property type="entry name" value="CYTOCHROME P450"/>
    <property type="match status" value="1"/>
</dbReference>
<evidence type="ECO:0000256" key="6">
    <source>
        <dbReference type="ARBA" id="ARBA00022692"/>
    </source>
</evidence>
<dbReference type="GO" id="GO:0005506">
    <property type="term" value="F:iron ion binding"/>
    <property type="evidence" value="ECO:0007669"/>
    <property type="project" value="InterPro"/>
</dbReference>
<keyword evidence="9" id="KW-0560">Oxidoreductase</keyword>
<dbReference type="OrthoDB" id="1470350at2759"/>
<dbReference type="GO" id="GO:0016020">
    <property type="term" value="C:membrane"/>
    <property type="evidence" value="ECO:0007669"/>
    <property type="project" value="UniProtKB-SubCell"/>
</dbReference>
<protein>
    <submittedName>
        <fullName evidence="14">Cytochrome p450</fullName>
    </submittedName>
</protein>
<gene>
    <name evidence="14" type="ORF">Moror_11445</name>
</gene>
<evidence type="ECO:0000256" key="3">
    <source>
        <dbReference type="ARBA" id="ARBA00004721"/>
    </source>
</evidence>
<evidence type="ECO:0000256" key="13">
    <source>
        <dbReference type="PIRSR" id="PIRSR602403-1"/>
    </source>
</evidence>
<accession>V2WBB3</accession>
<comment type="cofactor">
    <cofactor evidence="1 13">
        <name>heme</name>
        <dbReference type="ChEBI" id="CHEBI:30413"/>
    </cofactor>
</comment>
<evidence type="ECO:0000256" key="10">
    <source>
        <dbReference type="ARBA" id="ARBA00023004"/>
    </source>
</evidence>
<evidence type="ECO:0000256" key="5">
    <source>
        <dbReference type="ARBA" id="ARBA00022617"/>
    </source>
</evidence>
<organism evidence="14 15">
    <name type="scientific">Moniliophthora roreri (strain MCA 2997)</name>
    <name type="common">Cocoa frosty pod rot fungus</name>
    <name type="synonym">Crinipellis roreri</name>
    <dbReference type="NCBI Taxonomy" id="1381753"/>
    <lineage>
        <taxon>Eukaryota</taxon>
        <taxon>Fungi</taxon>
        <taxon>Dikarya</taxon>
        <taxon>Basidiomycota</taxon>
        <taxon>Agaricomycotina</taxon>
        <taxon>Agaricomycetes</taxon>
        <taxon>Agaricomycetidae</taxon>
        <taxon>Agaricales</taxon>
        <taxon>Marasmiineae</taxon>
        <taxon>Marasmiaceae</taxon>
        <taxon>Moniliophthora</taxon>
    </lineage>
</organism>
<keyword evidence="10 13" id="KW-0408">Iron</keyword>
<dbReference type="SUPFAM" id="SSF48264">
    <property type="entry name" value="Cytochrome P450"/>
    <property type="match status" value="1"/>
</dbReference>
<evidence type="ECO:0000256" key="9">
    <source>
        <dbReference type="ARBA" id="ARBA00023002"/>
    </source>
</evidence>
<evidence type="ECO:0000256" key="1">
    <source>
        <dbReference type="ARBA" id="ARBA00001971"/>
    </source>
</evidence>
<dbReference type="PRINTS" id="PR00465">
    <property type="entry name" value="EP450IV"/>
</dbReference>
<dbReference type="InterPro" id="IPR002403">
    <property type="entry name" value="Cyt_P450_E_grp-IV"/>
</dbReference>
<evidence type="ECO:0000256" key="2">
    <source>
        <dbReference type="ARBA" id="ARBA00004370"/>
    </source>
</evidence>
<dbReference type="InterPro" id="IPR001128">
    <property type="entry name" value="Cyt_P450"/>
</dbReference>
<evidence type="ECO:0000313" key="14">
    <source>
        <dbReference type="EMBL" id="ESK84103.1"/>
    </source>
</evidence>
<evidence type="ECO:0000256" key="8">
    <source>
        <dbReference type="ARBA" id="ARBA00022989"/>
    </source>
</evidence>
<dbReference type="Proteomes" id="UP000017559">
    <property type="component" value="Unassembled WGS sequence"/>
</dbReference>
<evidence type="ECO:0000256" key="4">
    <source>
        <dbReference type="ARBA" id="ARBA00010617"/>
    </source>
</evidence>
<evidence type="ECO:0000256" key="7">
    <source>
        <dbReference type="ARBA" id="ARBA00022723"/>
    </source>
</evidence>
<dbReference type="InterPro" id="IPR036396">
    <property type="entry name" value="Cyt_P450_sf"/>
</dbReference>
<dbReference type="HOGENOM" id="CLU_001570_5_11_1"/>
<keyword evidence="11" id="KW-0503">Monooxygenase</keyword>
<reference evidence="14 15" key="1">
    <citation type="journal article" date="2014" name="BMC Genomics">
        <title>Genome and secretome analysis of the hemibiotrophic fungal pathogen, Moniliophthora roreri, which causes frosty pod rot disease of cacao: mechanisms of the biotrophic and necrotrophic phases.</title>
        <authorList>
            <person name="Meinhardt L.W."/>
            <person name="Costa G.G.L."/>
            <person name="Thomazella D.P.T."/>
            <person name="Teixeira P.J.P.L."/>
            <person name="Carazzolle M.F."/>
            <person name="Schuster S.C."/>
            <person name="Carlson J.E."/>
            <person name="Guiltinan M.J."/>
            <person name="Mieczkowski P."/>
            <person name="Farmer A."/>
            <person name="Ramaraj T."/>
            <person name="Crozier J."/>
            <person name="Davis R.E."/>
            <person name="Shao J."/>
            <person name="Melnick R.L."/>
            <person name="Pereira G.A.G."/>
            <person name="Bailey B.A."/>
        </authorList>
    </citation>
    <scope>NUCLEOTIDE SEQUENCE [LARGE SCALE GENOMIC DNA]</scope>
    <source>
        <strain evidence="14 15">MCA 2997</strain>
    </source>
</reference>
<proteinExistence type="inferred from homology"/>
<keyword evidence="15" id="KW-1185">Reference proteome</keyword>
<comment type="caution">
    <text evidence="14">The sequence shown here is derived from an EMBL/GenBank/DDBJ whole genome shotgun (WGS) entry which is preliminary data.</text>
</comment>
<dbReference type="GO" id="GO:0020037">
    <property type="term" value="F:heme binding"/>
    <property type="evidence" value="ECO:0007669"/>
    <property type="project" value="InterPro"/>
</dbReference>
<feature type="binding site" description="axial binding residue" evidence="13">
    <location>
        <position position="420"/>
    </location>
    <ligand>
        <name>heme</name>
        <dbReference type="ChEBI" id="CHEBI:30413"/>
    </ligand>
    <ligandPart>
        <name>Fe</name>
        <dbReference type="ChEBI" id="CHEBI:18248"/>
    </ligandPart>
</feature>
<sequence>MSQTDPHEDQDALHMGLEGHATYSRQGRHLRIPLIRSHILLNKLIFGESVLSNSDFMVHKRQRRSLMPVFTAEHMREMVPIFTNVTQKLRNTIAKRVENGTQEIEMLSWLSRTAFELIGQSGLGVSFDALDNEEGAHPYSATIKNIMPLISRVLLLARRFLPICNKIGTPDFRRWIARNSPWDDMRRGHYLSYYMWDLSTEIYEDRKRALEKGDQAVCEQLTKGKDILSVLMNSNVNADEKNKLEEKEILGQMSSLIFAAVDTTSSALARTLDVLSTETEAQERLRQEINEARIKNYGEDFDYDTLLKLPYLDAVCKEVLRLYPPAHRLIRTSSEDSVVPLGTPVTGTDGSQITEVFFPKGSDVYISLIASNRSEDIWGPDAKEWRPERWLQPLPSTVAEARIPGVYANLMTFMAGSRSCIGFQFALLEMKTVLALLIESFEFSPTGKEILFELSGVSNPVVKGELEKGVRLPLKVKAVEQK</sequence>
<dbReference type="Gene3D" id="1.10.630.10">
    <property type="entry name" value="Cytochrome P450"/>
    <property type="match status" value="1"/>
</dbReference>
<dbReference type="AlphaFoldDB" id="V2WBB3"/>
<dbReference type="GO" id="GO:0016705">
    <property type="term" value="F:oxidoreductase activity, acting on paired donors, with incorporation or reduction of molecular oxygen"/>
    <property type="evidence" value="ECO:0007669"/>
    <property type="project" value="InterPro"/>
</dbReference>
<keyword evidence="12" id="KW-0472">Membrane</keyword>
<keyword evidence="6" id="KW-0812">Transmembrane</keyword>
<keyword evidence="5 13" id="KW-0349">Heme</keyword>
<evidence type="ECO:0000313" key="15">
    <source>
        <dbReference type="Proteomes" id="UP000017559"/>
    </source>
</evidence>
<keyword evidence="8" id="KW-1133">Transmembrane helix</keyword>
<dbReference type="KEGG" id="mrr:Moror_11445"/>
<dbReference type="GO" id="GO:0004497">
    <property type="term" value="F:monooxygenase activity"/>
    <property type="evidence" value="ECO:0007669"/>
    <property type="project" value="UniProtKB-KW"/>
</dbReference>
<evidence type="ECO:0000256" key="11">
    <source>
        <dbReference type="ARBA" id="ARBA00023033"/>
    </source>
</evidence>
<dbReference type="PANTHER" id="PTHR24305:SF166">
    <property type="entry name" value="CYTOCHROME P450 12A4, MITOCHONDRIAL-RELATED"/>
    <property type="match status" value="1"/>
</dbReference>
<dbReference type="Pfam" id="PF00067">
    <property type="entry name" value="p450"/>
    <property type="match status" value="1"/>
</dbReference>